<protein>
    <submittedName>
        <fullName evidence="1">Uncharacterized protein</fullName>
    </submittedName>
</protein>
<gene>
    <name evidence="1" type="ORF">METZ01_LOCUS517612</name>
</gene>
<name>A0A383F8M7_9ZZZZ</name>
<accession>A0A383F8M7</accession>
<organism evidence="1">
    <name type="scientific">marine metagenome</name>
    <dbReference type="NCBI Taxonomy" id="408172"/>
    <lineage>
        <taxon>unclassified sequences</taxon>
        <taxon>metagenomes</taxon>
        <taxon>ecological metagenomes</taxon>
    </lineage>
</organism>
<dbReference type="EMBL" id="UINC01231988">
    <property type="protein sequence ID" value="SVE64758.1"/>
    <property type="molecule type" value="Genomic_DNA"/>
</dbReference>
<dbReference type="AlphaFoldDB" id="A0A383F8M7"/>
<evidence type="ECO:0000313" key="1">
    <source>
        <dbReference type="EMBL" id="SVE64758.1"/>
    </source>
</evidence>
<proteinExistence type="predicted"/>
<reference evidence="1" key="1">
    <citation type="submission" date="2018-05" db="EMBL/GenBank/DDBJ databases">
        <authorList>
            <person name="Lanie J.A."/>
            <person name="Ng W.-L."/>
            <person name="Kazmierczak K.M."/>
            <person name="Andrzejewski T.M."/>
            <person name="Davidsen T.M."/>
            <person name="Wayne K.J."/>
            <person name="Tettelin H."/>
            <person name="Glass J.I."/>
            <person name="Rusch D."/>
            <person name="Podicherti R."/>
            <person name="Tsui H.-C.T."/>
            <person name="Winkler M.E."/>
        </authorList>
    </citation>
    <scope>NUCLEOTIDE SEQUENCE</scope>
</reference>
<sequence>MGLLRLFDIALYGTFKCDNCKRPHPRKKRTWSNTLYPGLEFGSKKCLIEYERAQKVSESNNRAVNRGTNSDLLYSNTSKTRIDGHLASKGG</sequence>
<feature type="non-terminal residue" evidence="1">
    <location>
        <position position="91"/>
    </location>
</feature>